<comment type="similarity">
    <text evidence="1">Belongs to the major facilitator superfamily. Phosphate:H(+) symporter (TC 2.A.1.9) family.</text>
</comment>
<evidence type="ECO:0000313" key="4">
    <source>
        <dbReference type="EMBL" id="GEU35685.1"/>
    </source>
</evidence>
<dbReference type="EMBL" id="BKCJ010000719">
    <property type="protein sequence ID" value="GEU35685.1"/>
    <property type="molecule type" value="Genomic_DNA"/>
</dbReference>
<dbReference type="Pfam" id="PF13976">
    <property type="entry name" value="gag_pre-integrs"/>
    <property type="match status" value="1"/>
</dbReference>
<dbReference type="AlphaFoldDB" id="A0A6L2JIG8"/>
<dbReference type="InterPro" id="IPR036259">
    <property type="entry name" value="MFS_trans_sf"/>
</dbReference>
<accession>A0A6L2JIG8</accession>
<evidence type="ECO:0000256" key="1">
    <source>
        <dbReference type="ARBA" id="ARBA00044504"/>
    </source>
</evidence>
<proteinExistence type="inferred from homology"/>
<evidence type="ECO:0000259" key="2">
    <source>
        <dbReference type="Pfam" id="PF13976"/>
    </source>
</evidence>
<reference evidence="4" key="1">
    <citation type="journal article" date="2019" name="Sci. Rep.">
        <title>Draft genome of Tanacetum cinerariifolium, the natural source of mosquito coil.</title>
        <authorList>
            <person name="Yamashiro T."/>
            <person name="Shiraishi A."/>
            <person name="Satake H."/>
            <person name="Nakayama K."/>
        </authorList>
    </citation>
    <scope>NUCLEOTIDE SEQUENCE</scope>
</reference>
<protein>
    <submittedName>
        <fullName evidence="4">Retrovirus-related Pol polyprotein from transposon TNT 1-94</fullName>
    </submittedName>
</protein>
<gene>
    <name evidence="4" type="ORF">Tci_007663</name>
</gene>
<dbReference type="Pfam" id="PF22936">
    <property type="entry name" value="Pol_BBD"/>
    <property type="match status" value="1"/>
</dbReference>
<organism evidence="4">
    <name type="scientific">Tanacetum cinerariifolium</name>
    <name type="common">Dalmatian daisy</name>
    <name type="synonym">Chrysanthemum cinerariifolium</name>
    <dbReference type="NCBI Taxonomy" id="118510"/>
    <lineage>
        <taxon>Eukaryota</taxon>
        <taxon>Viridiplantae</taxon>
        <taxon>Streptophyta</taxon>
        <taxon>Embryophyta</taxon>
        <taxon>Tracheophyta</taxon>
        <taxon>Spermatophyta</taxon>
        <taxon>Magnoliopsida</taxon>
        <taxon>eudicotyledons</taxon>
        <taxon>Gunneridae</taxon>
        <taxon>Pentapetalae</taxon>
        <taxon>asterids</taxon>
        <taxon>campanulids</taxon>
        <taxon>Asterales</taxon>
        <taxon>Asteraceae</taxon>
        <taxon>Asteroideae</taxon>
        <taxon>Anthemideae</taxon>
        <taxon>Anthemidinae</taxon>
        <taxon>Tanacetum</taxon>
    </lineage>
</organism>
<dbReference type="InterPro" id="IPR025724">
    <property type="entry name" value="GAG-pre-integrase_dom"/>
</dbReference>
<evidence type="ECO:0000259" key="3">
    <source>
        <dbReference type="Pfam" id="PF22936"/>
    </source>
</evidence>
<dbReference type="Pfam" id="PF14223">
    <property type="entry name" value="Retrotran_gag_2"/>
    <property type="match status" value="1"/>
</dbReference>
<dbReference type="InterPro" id="IPR054722">
    <property type="entry name" value="PolX-like_BBD"/>
</dbReference>
<name>A0A6L2JIG8_TANCI</name>
<dbReference type="Gene3D" id="1.20.1250.20">
    <property type="entry name" value="MFS general substrate transporter like domains"/>
    <property type="match status" value="1"/>
</dbReference>
<feature type="domain" description="Retrovirus-related Pol polyprotein from transposon TNT 1-94-like beta-barrel" evidence="3">
    <location>
        <begin position="362"/>
        <end position="424"/>
    </location>
</feature>
<sequence>MGDENPIRTLGDYSNLATRDTRIPLSSSYGTTCGPHDTQYCKEDPEQAFVEYATSRTDEARGEAEAPYWSILEKRESYKPRPRSDRVGAQTPCYARKDFLDCHLPGEWEIARDAELNPFKDTLVFRRMVFSIWKVFGGNTRDLGSFEEETDETMELHQDLSRLYSQWLETASQDTRDAVMIHPTTSHDGALENHLLSVSLLICLGKHDCVERIPSGWVVSILLAGATVGSFTGAQNVETIIIGRLLSGFGIGISSATGPLHIFEMSTLFKSQELLELVENRFVDPKPAEPDQALRDNRKKDTKALFFIQLALDDDIFPRIASANTFNLAWEILKQEFLGDRKVETEDEEEEDEDPMDKSWSRSLFVDLDTSKKSLFLLGDDKQVQVEGKGTIAIDTNNGKKKVLHDALFFLKVAHNLLSIGQLMCSRLVIVFDDRYCYIQDKYSGQMIAKVSMTTNKMFPLDVSSIKENSMVVKAWKDSDIWHLRYGHLHLNGLKLLKNKDVVMGLPNIDDIDF</sequence>
<comment type="caution">
    <text evidence="4">The sequence shown here is derived from an EMBL/GenBank/DDBJ whole genome shotgun (WGS) entry which is preliminary data.</text>
</comment>
<feature type="domain" description="GAG-pre-integrase" evidence="2">
    <location>
        <begin position="458"/>
        <end position="510"/>
    </location>
</feature>